<keyword evidence="1" id="KW-0472">Membrane</keyword>
<organism evidence="2 3">
    <name type="scientific">Candidatus Roizmanbacteria bacterium RIFCSPHIGHO2_01_FULL_39_12b</name>
    <dbReference type="NCBI Taxonomy" id="1802030"/>
    <lineage>
        <taxon>Bacteria</taxon>
        <taxon>Candidatus Roizmaniibacteriota</taxon>
    </lineage>
</organism>
<dbReference type="InterPro" id="IPR008965">
    <property type="entry name" value="CBM2/CBM3_carb-bd_dom_sf"/>
</dbReference>
<accession>A0A1F7GAB1</accession>
<evidence type="ECO:0000256" key="1">
    <source>
        <dbReference type="SAM" id="Phobius"/>
    </source>
</evidence>
<proteinExistence type="predicted"/>
<feature type="transmembrane region" description="Helical" evidence="1">
    <location>
        <begin position="12"/>
        <end position="29"/>
    </location>
</feature>
<name>A0A1F7GAB1_9BACT</name>
<reference evidence="2 3" key="1">
    <citation type="journal article" date="2016" name="Nat. Commun.">
        <title>Thousands of microbial genomes shed light on interconnected biogeochemical processes in an aquifer system.</title>
        <authorList>
            <person name="Anantharaman K."/>
            <person name="Brown C.T."/>
            <person name="Hug L.A."/>
            <person name="Sharon I."/>
            <person name="Castelle C.J."/>
            <person name="Probst A.J."/>
            <person name="Thomas B.C."/>
            <person name="Singh A."/>
            <person name="Wilkins M.J."/>
            <person name="Karaoz U."/>
            <person name="Brodie E.L."/>
            <person name="Williams K.H."/>
            <person name="Hubbard S.S."/>
            <person name="Banfield J.F."/>
        </authorList>
    </citation>
    <scope>NUCLEOTIDE SEQUENCE [LARGE SCALE GENOMIC DNA]</scope>
</reference>
<dbReference type="EMBL" id="MFZF01000023">
    <property type="protein sequence ID" value="OGK15883.1"/>
    <property type="molecule type" value="Genomic_DNA"/>
</dbReference>
<dbReference type="Proteomes" id="UP000178372">
    <property type="component" value="Unassembled WGS sequence"/>
</dbReference>
<dbReference type="SUPFAM" id="SSF49384">
    <property type="entry name" value="Carbohydrate-binding domain"/>
    <property type="match status" value="1"/>
</dbReference>
<gene>
    <name evidence="2" type="ORF">A2690_04480</name>
</gene>
<keyword evidence="1" id="KW-1133">Transmembrane helix</keyword>
<keyword evidence="1" id="KW-0812">Transmembrane</keyword>
<protein>
    <recommendedName>
        <fullName evidence="4">Cohesin domain-containing protein</fullName>
    </recommendedName>
</protein>
<dbReference type="GO" id="GO:0030246">
    <property type="term" value="F:carbohydrate binding"/>
    <property type="evidence" value="ECO:0007669"/>
    <property type="project" value="InterPro"/>
</dbReference>
<evidence type="ECO:0000313" key="2">
    <source>
        <dbReference type="EMBL" id="OGK15883.1"/>
    </source>
</evidence>
<evidence type="ECO:0000313" key="3">
    <source>
        <dbReference type="Proteomes" id="UP000178372"/>
    </source>
</evidence>
<dbReference type="AlphaFoldDB" id="A0A1F7GAB1"/>
<sequence length="198" mass="21899">MEEQDNTKRWVILIGMTVLVLVILGIFILKSAYKESKRTVSEKLMQTQEQSASQLKTKSGFRLKILNKNPIKVGDNVRLGVYANSGEFDAVGFDLALKYSKSIVYVSSESKLEGYDVIETVEPNSMGAIITGAKQIGNTKKNIWADTQIMILTFKAQKRGLSTVSFDLSPNSVSDTNLFSHKNEDLVTIAIGSTVEIQ</sequence>
<evidence type="ECO:0008006" key="4">
    <source>
        <dbReference type="Google" id="ProtNLM"/>
    </source>
</evidence>
<comment type="caution">
    <text evidence="2">The sequence shown here is derived from an EMBL/GenBank/DDBJ whole genome shotgun (WGS) entry which is preliminary data.</text>
</comment>